<sequence>LVFIKKARFSSLPINEVNWSEKIRNHEWIGRTLPDCVFHEILQKSHMKLKCDFNGGEWKRNQMCILKSYWQEITATPIQLVFNREHYRQERYPLKITDFVPGLNTNICCITSTSTATPIHADPKINVYVPYAFSINRHP</sequence>
<dbReference type="AlphaFoldDB" id="A0A0V1GRY1"/>
<dbReference type="Proteomes" id="UP000054805">
    <property type="component" value="Unassembled WGS sequence"/>
</dbReference>
<name>A0A0V1GRY1_TRIPS</name>
<evidence type="ECO:0000313" key="1">
    <source>
        <dbReference type="EMBL" id="KRZ00957.1"/>
    </source>
</evidence>
<reference evidence="1 2" key="1">
    <citation type="submission" date="2015-01" db="EMBL/GenBank/DDBJ databases">
        <title>Evolution of Trichinella species and genotypes.</title>
        <authorList>
            <person name="Korhonen P.K."/>
            <person name="Edoardo P."/>
            <person name="Giuseppe L.R."/>
            <person name="Gasser R.B."/>
        </authorList>
    </citation>
    <scope>NUCLEOTIDE SEQUENCE [LARGE SCALE GENOMIC DNA]</scope>
    <source>
        <strain evidence="1">ISS588</strain>
    </source>
</reference>
<feature type="non-terminal residue" evidence="1">
    <location>
        <position position="1"/>
    </location>
</feature>
<protein>
    <submittedName>
        <fullName evidence="1">Uncharacterized protein</fullName>
    </submittedName>
</protein>
<comment type="caution">
    <text evidence="1">The sequence shown here is derived from an EMBL/GenBank/DDBJ whole genome shotgun (WGS) entry which is preliminary data.</text>
</comment>
<proteinExistence type="predicted"/>
<accession>A0A0V1GRY1</accession>
<keyword evidence="2" id="KW-1185">Reference proteome</keyword>
<gene>
    <name evidence="1" type="ORF">T4B_11547</name>
</gene>
<organism evidence="1 2">
    <name type="scientific">Trichinella pseudospiralis</name>
    <name type="common">Parasitic roundworm</name>
    <dbReference type="NCBI Taxonomy" id="6337"/>
    <lineage>
        <taxon>Eukaryota</taxon>
        <taxon>Metazoa</taxon>
        <taxon>Ecdysozoa</taxon>
        <taxon>Nematoda</taxon>
        <taxon>Enoplea</taxon>
        <taxon>Dorylaimia</taxon>
        <taxon>Trichinellida</taxon>
        <taxon>Trichinellidae</taxon>
        <taxon>Trichinella</taxon>
    </lineage>
</organism>
<evidence type="ECO:0000313" key="2">
    <source>
        <dbReference type="Proteomes" id="UP000054805"/>
    </source>
</evidence>
<dbReference type="EMBL" id="JYDS01000713">
    <property type="protein sequence ID" value="KRZ00957.1"/>
    <property type="molecule type" value="Genomic_DNA"/>
</dbReference>